<dbReference type="Proteomes" id="UP000054558">
    <property type="component" value="Unassembled WGS sequence"/>
</dbReference>
<dbReference type="EMBL" id="DF237736">
    <property type="protein sequence ID" value="GAQ91447.1"/>
    <property type="molecule type" value="Genomic_DNA"/>
</dbReference>
<organism evidence="1 2">
    <name type="scientific">Klebsormidium nitens</name>
    <name type="common">Green alga</name>
    <name type="synonym">Ulothrix nitens</name>
    <dbReference type="NCBI Taxonomy" id="105231"/>
    <lineage>
        <taxon>Eukaryota</taxon>
        <taxon>Viridiplantae</taxon>
        <taxon>Streptophyta</taxon>
        <taxon>Klebsormidiophyceae</taxon>
        <taxon>Klebsormidiales</taxon>
        <taxon>Klebsormidiaceae</taxon>
        <taxon>Klebsormidium</taxon>
    </lineage>
</organism>
<dbReference type="AlphaFoldDB" id="A0A1Y1IS22"/>
<dbReference type="OrthoDB" id="1920326at2759"/>
<protein>
    <recommendedName>
        <fullName evidence="3">Transposase</fullName>
    </recommendedName>
</protein>
<keyword evidence="2" id="KW-1185">Reference proteome</keyword>
<evidence type="ECO:0000313" key="1">
    <source>
        <dbReference type="EMBL" id="GAQ91447.1"/>
    </source>
</evidence>
<reference evidence="1 2" key="1">
    <citation type="journal article" date="2014" name="Nat. Commun.">
        <title>Klebsormidium flaccidum genome reveals primary factors for plant terrestrial adaptation.</title>
        <authorList>
            <person name="Hori K."/>
            <person name="Maruyama F."/>
            <person name="Fujisawa T."/>
            <person name="Togashi T."/>
            <person name="Yamamoto N."/>
            <person name="Seo M."/>
            <person name="Sato S."/>
            <person name="Yamada T."/>
            <person name="Mori H."/>
            <person name="Tajima N."/>
            <person name="Moriyama T."/>
            <person name="Ikeuchi M."/>
            <person name="Watanabe M."/>
            <person name="Wada H."/>
            <person name="Kobayashi K."/>
            <person name="Saito M."/>
            <person name="Masuda T."/>
            <person name="Sasaki-Sekimoto Y."/>
            <person name="Mashiguchi K."/>
            <person name="Awai K."/>
            <person name="Shimojima M."/>
            <person name="Masuda S."/>
            <person name="Iwai M."/>
            <person name="Nobusawa T."/>
            <person name="Narise T."/>
            <person name="Kondo S."/>
            <person name="Saito H."/>
            <person name="Sato R."/>
            <person name="Murakawa M."/>
            <person name="Ihara Y."/>
            <person name="Oshima-Yamada Y."/>
            <person name="Ohtaka K."/>
            <person name="Satoh M."/>
            <person name="Sonobe K."/>
            <person name="Ishii M."/>
            <person name="Ohtani R."/>
            <person name="Kanamori-Sato M."/>
            <person name="Honoki R."/>
            <person name="Miyazaki D."/>
            <person name="Mochizuki H."/>
            <person name="Umetsu J."/>
            <person name="Higashi K."/>
            <person name="Shibata D."/>
            <person name="Kamiya Y."/>
            <person name="Sato N."/>
            <person name="Nakamura Y."/>
            <person name="Tabata S."/>
            <person name="Ida S."/>
            <person name="Kurokawa K."/>
            <person name="Ohta H."/>
        </authorList>
    </citation>
    <scope>NUCLEOTIDE SEQUENCE [LARGE SCALE GENOMIC DNA]</scope>
    <source>
        <strain evidence="1 2">NIES-2285</strain>
    </source>
</reference>
<evidence type="ECO:0008006" key="3">
    <source>
        <dbReference type="Google" id="ProtNLM"/>
    </source>
</evidence>
<gene>
    <name evidence="1" type="ORF">KFL_007870030</name>
</gene>
<sequence>MEFISRHLAAVDGIYWRGDHTFQAASRIRSADGRKDFAAVYSIMNEWSQIVGQWAVGDTSFDQYACGLSDVLKRYDELGFQPPEFMWVDNSRCVANQLLKAIPSLSKVLEDATHVLRRIFELIPDAHTSKGRRKLTRAEVDAKPQSYWRARCRHIIPQPEELVAGVEPVVAKYLPSICGINQDPLIMEEVRAAHERQVQLMQEGCLSDPLRVDAMYILVSAPDAMPPYIGIRGCSSLEGYHRHLNALLGGGNYSPELAGALIALFNYR</sequence>
<accession>A0A1Y1IS22</accession>
<proteinExistence type="predicted"/>
<name>A0A1Y1IS22_KLENI</name>
<evidence type="ECO:0000313" key="2">
    <source>
        <dbReference type="Proteomes" id="UP000054558"/>
    </source>
</evidence>